<dbReference type="InterPro" id="IPR042509">
    <property type="entry name" value="ZCCHC3"/>
</dbReference>
<feature type="domain" description="CCHC-type" evidence="3">
    <location>
        <begin position="177"/>
        <end position="193"/>
    </location>
</feature>
<dbReference type="SMART" id="SM00343">
    <property type="entry name" value="ZnF_C2HC"/>
    <property type="match status" value="3"/>
</dbReference>
<dbReference type="PROSITE" id="PS50158">
    <property type="entry name" value="ZF_CCHC"/>
    <property type="match status" value="3"/>
</dbReference>
<feature type="compositionally biased region" description="Basic residues" evidence="2">
    <location>
        <begin position="331"/>
        <end position="343"/>
    </location>
</feature>
<feature type="domain" description="CCHC-type" evidence="3">
    <location>
        <begin position="197"/>
        <end position="212"/>
    </location>
</feature>
<dbReference type="GO" id="GO:0008270">
    <property type="term" value="F:zinc ion binding"/>
    <property type="evidence" value="ECO:0007669"/>
    <property type="project" value="UniProtKB-KW"/>
</dbReference>
<feature type="compositionally biased region" description="Low complexity" evidence="2">
    <location>
        <begin position="225"/>
        <end position="238"/>
    </location>
</feature>
<dbReference type="AlphaFoldDB" id="A0A914AGW6"/>
<dbReference type="EnsemblMetazoa" id="XM_038206706.1">
    <property type="protein sequence ID" value="XP_038062634.1"/>
    <property type="gene ID" value="LOC119733130"/>
</dbReference>
<reference evidence="4" key="1">
    <citation type="submission" date="2022-11" db="UniProtKB">
        <authorList>
            <consortium name="EnsemblMetazoa"/>
        </authorList>
    </citation>
    <scope>IDENTIFICATION</scope>
</reference>
<evidence type="ECO:0000259" key="3">
    <source>
        <dbReference type="PROSITE" id="PS50158"/>
    </source>
</evidence>
<dbReference type="GO" id="GO:0003723">
    <property type="term" value="F:RNA binding"/>
    <property type="evidence" value="ECO:0007669"/>
    <property type="project" value="InterPro"/>
</dbReference>
<dbReference type="InterPro" id="IPR013087">
    <property type="entry name" value="Znf_C2H2_type"/>
</dbReference>
<dbReference type="GO" id="GO:0003690">
    <property type="term" value="F:double-stranded DNA binding"/>
    <property type="evidence" value="ECO:0007669"/>
    <property type="project" value="InterPro"/>
</dbReference>
<dbReference type="RefSeq" id="XP_038062634.1">
    <property type="nucleotide sequence ID" value="XM_038206706.1"/>
</dbReference>
<dbReference type="PANTHER" id="PTHR22639">
    <property type="entry name" value="GAG-RELATED PROTEIN"/>
    <property type="match status" value="1"/>
</dbReference>
<dbReference type="Gene3D" id="4.10.60.10">
    <property type="entry name" value="Zinc finger, CCHC-type"/>
    <property type="match status" value="1"/>
</dbReference>
<evidence type="ECO:0000256" key="2">
    <source>
        <dbReference type="SAM" id="MobiDB-lite"/>
    </source>
</evidence>
<proteinExistence type="predicted"/>
<dbReference type="Proteomes" id="UP000887568">
    <property type="component" value="Unplaced"/>
</dbReference>
<dbReference type="OrthoDB" id="10064617at2759"/>
<keyword evidence="1" id="KW-0479">Metal-binding</keyword>
<feature type="compositionally biased region" description="Polar residues" evidence="2">
    <location>
        <begin position="347"/>
        <end position="374"/>
    </location>
</feature>
<keyword evidence="5" id="KW-1185">Reference proteome</keyword>
<dbReference type="InterPro" id="IPR036875">
    <property type="entry name" value="Znf_CCHC_sf"/>
</dbReference>
<organism evidence="4 5">
    <name type="scientific">Patiria miniata</name>
    <name type="common">Bat star</name>
    <name type="synonym">Asterina miniata</name>
    <dbReference type="NCBI Taxonomy" id="46514"/>
    <lineage>
        <taxon>Eukaryota</taxon>
        <taxon>Metazoa</taxon>
        <taxon>Echinodermata</taxon>
        <taxon>Eleutherozoa</taxon>
        <taxon>Asterozoa</taxon>
        <taxon>Asteroidea</taxon>
        <taxon>Valvatacea</taxon>
        <taxon>Valvatida</taxon>
        <taxon>Asterinidae</taxon>
        <taxon>Patiria</taxon>
    </lineage>
</organism>
<dbReference type="GO" id="GO:0002218">
    <property type="term" value="P:activation of innate immune response"/>
    <property type="evidence" value="ECO:0007669"/>
    <property type="project" value="InterPro"/>
</dbReference>
<dbReference type="GeneID" id="119733130"/>
<evidence type="ECO:0000313" key="4">
    <source>
        <dbReference type="EnsemblMetazoa" id="XP_038062634.1"/>
    </source>
</evidence>
<feature type="region of interest" description="Disordered" evidence="2">
    <location>
        <begin position="326"/>
        <end position="423"/>
    </location>
</feature>
<feature type="compositionally biased region" description="Low complexity" evidence="2">
    <location>
        <begin position="384"/>
        <end position="403"/>
    </location>
</feature>
<feature type="domain" description="CCHC-type" evidence="3">
    <location>
        <begin position="160"/>
        <end position="173"/>
    </location>
</feature>
<dbReference type="SUPFAM" id="SSF57756">
    <property type="entry name" value="Retrovirus zinc finger-like domains"/>
    <property type="match status" value="1"/>
</dbReference>
<feature type="compositionally biased region" description="Acidic residues" evidence="2">
    <location>
        <begin position="404"/>
        <end position="417"/>
    </location>
</feature>
<dbReference type="InterPro" id="IPR001878">
    <property type="entry name" value="Znf_CCHC"/>
</dbReference>
<keyword evidence="1" id="KW-0863">Zinc-finger</keyword>
<keyword evidence="1" id="KW-0862">Zinc</keyword>
<dbReference type="SMART" id="SM00355">
    <property type="entry name" value="ZnF_C2H2"/>
    <property type="match status" value="2"/>
</dbReference>
<dbReference type="PANTHER" id="PTHR22639:SF3">
    <property type="entry name" value="ZINC FINGER CCHC DOMAIN-CONTAINING PROTEIN 3"/>
    <property type="match status" value="1"/>
</dbReference>
<protein>
    <recommendedName>
        <fullName evidence="3">CCHC-type domain-containing protein</fullName>
    </recommendedName>
</protein>
<evidence type="ECO:0000313" key="5">
    <source>
        <dbReference type="Proteomes" id="UP000887568"/>
    </source>
</evidence>
<feature type="compositionally biased region" description="Basic and acidic residues" evidence="2">
    <location>
        <begin position="239"/>
        <end position="259"/>
    </location>
</feature>
<accession>A0A914AGW6</accession>
<feature type="region of interest" description="Disordered" evidence="2">
    <location>
        <begin position="221"/>
        <end position="259"/>
    </location>
</feature>
<dbReference type="OMA" id="EDCRKVQ"/>
<name>A0A914AGW6_PATMI</name>
<sequence>MAVSAMHRDRAMEVQFEEQTAPKSLFTKLHDIGVVAKDHLAAIQPLPGNKFEIVYKSSVLCKEFYPKVTTLDKCTVTKFNDVMIVTVHYVSLSMHDSIVRNILGRYGQVIAGRFTTYGDNPTVFNGTRQYRMRINKPIPTVIRIGDRNAWISYPGQIRTCARCGQEGHFAKECNNIKCFKCLQVGHIANECPNSTVCTICGEEGHGFRACPKSFANKVQPDRAWSTSSSTPSAAAPSAAEERPARESPRSEPSEPDKELPITPCSKCKRPSGPFHPSICCFSCKSTISCDSPFRVLECALCKGMNGPPSLVCDREDCRKVQAPERDDGFRLARKKKRPTKRARSPQEAPSSKRATPTTTEVFGSDLESVSSMDSTPPKEQAKTGSSSASNTGSSPSSSSSDASSESEQEQDSTDNDEASGVNPMKIGKVLNHLTRLKLPGLSEPARCRAPKCLFTCQTWSGLSRHTSSVHNDSSLTQVKCPWCPHSACLPTRWTRHIARQHPDKALRKKADFYKKYL</sequence>
<evidence type="ECO:0000256" key="1">
    <source>
        <dbReference type="PROSITE-ProRule" id="PRU00047"/>
    </source>
</evidence>
<dbReference type="Pfam" id="PF00098">
    <property type="entry name" value="zf-CCHC"/>
    <property type="match status" value="2"/>
</dbReference>